<sequence>MSFIPQIIIAEIDYIKPNPRNPRTNYATKTEDMQRIIKEKGWEVPITCYKSDEFYTILSGHRRWYAAKQLSFKEIPVYLVEAPKSIEEEQERLGSIQGGKSDWSVYEWAKHTYEMWIDWDKCSFQQLALKLNKSTSFVSTRVQVFRYFPHSEIGEHLMNGKFSISVLFNLMKWLESLARLKPEIVEQYKLDVVRSTMLQKIEKKLVGILDLKTDTFIREANDEQIKKFLKNPDAKLELSEYSKKYRGKSKVRTYIEEIKNLGVIFEQVNFLEFKEDNNKLMKEVDVCLLTIQELKNDLERYITSDIV</sequence>
<evidence type="ECO:0000313" key="2">
    <source>
        <dbReference type="EMBL" id="GGG17602.1"/>
    </source>
</evidence>
<dbReference type="Proteomes" id="UP000608420">
    <property type="component" value="Unassembled WGS sequence"/>
</dbReference>
<organism evidence="2 3">
    <name type="scientific">Paenibacillus aceti</name>
    <dbReference type="NCBI Taxonomy" id="1820010"/>
    <lineage>
        <taxon>Bacteria</taxon>
        <taxon>Bacillati</taxon>
        <taxon>Bacillota</taxon>
        <taxon>Bacilli</taxon>
        <taxon>Bacillales</taxon>
        <taxon>Paenibacillaceae</taxon>
        <taxon>Paenibacillus</taxon>
    </lineage>
</organism>
<evidence type="ECO:0000313" key="3">
    <source>
        <dbReference type="Proteomes" id="UP000608420"/>
    </source>
</evidence>
<name>A0ABQ1W6K4_9BACL</name>
<evidence type="ECO:0000259" key="1">
    <source>
        <dbReference type="SMART" id="SM00470"/>
    </source>
</evidence>
<accession>A0ABQ1W6K4</accession>
<dbReference type="SUPFAM" id="SSF110849">
    <property type="entry name" value="ParB/Sulfiredoxin"/>
    <property type="match status" value="1"/>
</dbReference>
<dbReference type="EMBL" id="BMIW01000048">
    <property type="protein sequence ID" value="GGG17602.1"/>
    <property type="molecule type" value="Genomic_DNA"/>
</dbReference>
<proteinExistence type="predicted"/>
<reference evidence="3" key="1">
    <citation type="journal article" date="2019" name="Int. J. Syst. Evol. Microbiol.">
        <title>The Global Catalogue of Microorganisms (GCM) 10K type strain sequencing project: providing services to taxonomists for standard genome sequencing and annotation.</title>
        <authorList>
            <consortium name="The Broad Institute Genomics Platform"/>
            <consortium name="The Broad Institute Genome Sequencing Center for Infectious Disease"/>
            <person name="Wu L."/>
            <person name="Ma J."/>
        </authorList>
    </citation>
    <scope>NUCLEOTIDE SEQUENCE [LARGE SCALE GENOMIC DNA]</scope>
    <source>
        <strain evidence="3">CGMCC 1.15420</strain>
    </source>
</reference>
<feature type="domain" description="ParB-like N-terminal" evidence="1">
    <location>
        <begin position="8"/>
        <end position="96"/>
    </location>
</feature>
<dbReference type="Pfam" id="PF02195">
    <property type="entry name" value="ParB_N"/>
    <property type="match status" value="1"/>
</dbReference>
<dbReference type="RefSeq" id="WP_120464393.1">
    <property type="nucleotide sequence ID" value="NZ_BMIW01000048.1"/>
</dbReference>
<gene>
    <name evidence="2" type="ORF">GCM10010913_44620</name>
</gene>
<dbReference type="InterPro" id="IPR036086">
    <property type="entry name" value="ParB/Sulfiredoxin_sf"/>
</dbReference>
<dbReference type="Gene3D" id="3.90.1530.10">
    <property type="entry name" value="Conserved hypothetical protein from pyrococcus furiosus pfu- 392566-001, ParB domain"/>
    <property type="match status" value="1"/>
</dbReference>
<dbReference type="InterPro" id="IPR003115">
    <property type="entry name" value="ParB_N"/>
</dbReference>
<dbReference type="PANTHER" id="PTHR33375:SF1">
    <property type="entry name" value="CHROMOSOME-PARTITIONING PROTEIN PARB-RELATED"/>
    <property type="match status" value="1"/>
</dbReference>
<keyword evidence="3" id="KW-1185">Reference proteome</keyword>
<comment type="caution">
    <text evidence="2">The sequence shown here is derived from an EMBL/GenBank/DDBJ whole genome shotgun (WGS) entry which is preliminary data.</text>
</comment>
<dbReference type="SMART" id="SM00470">
    <property type="entry name" value="ParB"/>
    <property type="match status" value="1"/>
</dbReference>
<protein>
    <recommendedName>
        <fullName evidence="1">ParB-like N-terminal domain-containing protein</fullName>
    </recommendedName>
</protein>
<dbReference type="InterPro" id="IPR050336">
    <property type="entry name" value="Chromosome_partition/occlusion"/>
</dbReference>
<dbReference type="PANTHER" id="PTHR33375">
    <property type="entry name" value="CHROMOSOME-PARTITIONING PROTEIN PARB-RELATED"/>
    <property type="match status" value="1"/>
</dbReference>